<dbReference type="Proteomes" id="UP000030672">
    <property type="component" value="Unassembled WGS sequence"/>
</dbReference>
<name>A0A074VZU9_AURM1</name>
<dbReference type="GO" id="GO:0001732">
    <property type="term" value="P:formation of cytoplasmic translation initiation complex"/>
    <property type="evidence" value="ECO:0007669"/>
    <property type="project" value="UniProtKB-UniRule"/>
</dbReference>
<dbReference type="SMART" id="SM00360">
    <property type="entry name" value="RRM"/>
    <property type="match status" value="1"/>
</dbReference>
<feature type="domain" description="RRM" evidence="8">
    <location>
        <begin position="218"/>
        <end position="296"/>
    </location>
</feature>
<evidence type="ECO:0000256" key="2">
    <source>
        <dbReference type="ARBA" id="ARBA00022540"/>
    </source>
</evidence>
<evidence type="ECO:0000256" key="4">
    <source>
        <dbReference type="ARBA" id="ARBA00022917"/>
    </source>
</evidence>
<accession>A0A074VZU9</accession>
<dbReference type="InterPro" id="IPR035979">
    <property type="entry name" value="RBD_domain_sf"/>
</dbReference>
<dbReference type="CDD" id="cd12933">
    <property type="entry name" value="eIF3G"/>
    <property type="match status" value="1"/>
</dbReference>
<evidence type="ECO:0000256" key="6">
    <source>
        <dbReference type="PROSITE-ProRule" id="PRU00176"/>
    </source>
</evidence>
<protein>
    <recommendedName>
        <fullName evidence="5">Eukaryotic translation initiation factor 3 subunit G</fullName>
        <shortName evidence="5">eIF3g</shortName>
    </recommendedName>
    <alternativeName>
        <fullName evidence="5">Eukaryotic translation initiation factor 3 RNA-binding subunit</fullName>
        <shortName evidence="5">eIF-3 RNA-binding subunit</shortName>
    </alternativeName>
    <alternativeName>
        <fullName evidence="5">Translation initiation factor eIF3 p33 subunit homolog</fullName>
        <shortName evidence="5">eIF3 p33 homolog</shortName>
    </alternativeName>
</protein>
<keyword evidence="3 6" id="KW-0694">RNA-binding</keyword>
<dbReference type="GO" id="GO:0003723">
    <property type="term" value="F:RNA binding"/>
    <property type="evidence" value="ECO:0007669"/>
    <property type="project" value="UniProtKB-UniRule"/>
</dbReference>
<dbReference type="InterPro" id="IPR000504">
    <property type="entry name" value="RRM_dom"/>
</dbReference>
<dbReference type="Gene3D" id="3.30.70.330">
    <property type="match status" value="1"/>
</dbReference>
<dbReference type="GO" id="GO:0016282">
    <property type="term" value="C:eukaryotic 43S preinitiation complex"/>
    <property type="evidence" value="ECO:0007669"/>
    <property type="project" value="UniProtKB-UniRule"/>
</dbReference>
<dbReference type="STRING" id="1043003.A0A074VZU9"/>
<dbReference type="InterPro" id="IPR017334">
    <property type="entry name" value="eIF3_g"/>
</dbReference>
<evidence type="ECO:0000313" key="10">
    <source>
        <dbReference type="Proteomes" id="UP000030672"/>
    </source>
</evidence>
<keyword evidence="2 5" id="KW-0396">Initiation factor</keyword>
<dbReference type="HAMAP" id="MF_03006">
    <property type="entry name" value="eIF3g"/>
    <property type="match status" value="1"/>
</dbReference>
<organism evidence="9 10">
    <name type="scientific">Aureobasidium melanogenum (strain CBS 110374)</name>
    <name type="common">Aureobasidium pullulans var. melanogenum</name>
    <dbReference type="NCBI Taxonomy" id="1043003"/>
    <lineage>
        <taxon>Eukaryota</taxon>
        <taxon>Fungi</taxon>
        <taxon>Dikarya</taxon>
        <taxon>Ascomycota</taxon>
        <taxon>Pezizomycotina</taxon>
        <taxon>Dothideomycetes</taxon>
        <taxon>Dothideomycetidae</taxon>
        <taxon>Dothideales</taxon>
        <taxon>Saccotheciaceae</taxon>
        <taxon>Aureobasidium</taxon>
    </lineage>
</organism>
<evidence type="ECO:0000259" key="8">
    <source>
        <dbReference type="PROSITE" id="PS50102"/>
    </source>
</evidence>
<comment type="subunit">
    <text evidence="5">Component of the eukaryotic translation initiation factor 3 (eIF-3) complex.</text>
</comment>
<evidence type="ECO:0000256" key="1">
    <source>
        <dbReference type="ARBA" id="ARBA00022490"/>
    </source>
</evidence>
<dbReference type="PIRSF" id="PIRSF037949">
    <property type="entry name" value="Transl_init_eIF-3_RNA-bind"/>
    <property type="match status" value="1"/>
</dbReference>
<dbReference type="GO" id="GO:0003743">
    <property type="term" value="F:translation initiation factor activity"/>
    <property type="evidence" value="ECO:0007669"/>
    <property type="project" value="UniProtKB-UniRule"/>
</dbReference>
<comment type="function">
    <text evidence="5">RNA-binding component of the eukaryotic translation initiation factor 3 (eIF-3) complex, which is involved in protein synthesis of a specialized repertoire of mRNAs and, together with other initiation factors, stimulates binding of mRNA and methionyl-tRNAi to the 40S ribosome. The eIF-3 complex specifically targets and initiates translation of a subset of mRNAs involved in cell proliferation. This subunit can bind 18S rRNA.</text>
</comment>
<dbReference type="GO" id="GO:0071541">
    <property type="term" value="C:eukaryotic translation initiation factor 3 complex, eIF3m"/>
    <property type="evidence" value="ECO:0007669"/>
    <property type="project" value="EnsemblFungi"/>
</dbReference>
<comment type="subcellular location">
    <subcellularLocation>
        <location evidence="5">Cytoplasm</location>
    </subcellularLocation>
</comment>
<dbReference type="GO" id="GO:0033290">
    <property type="term" value="C:eukaryotic 48S preinitiation complex"/>
    <property type="evidence" value="ECO:0007669"/>
    <property type="project" value="UniProtKB-UniRule"/>
</dbReference>
<keyword evidence="4 5" id="KW-0648">Protein biosynthesis</keyword>
<gene>
    <name evidence="5" type="primary">TIF35</name>
    <name evidence="9" type="ORF">M437DRAFT_48090</name>
</gene>
<proteinExistence type="inferred from homology"/>
<feature type="region of interest" description="Disordered" evidence="7">
    <location>
        <begin position="1"/>
        <end position="34"/>
    </location>
</feature>
<evidence type="ECO:0000313" key="9">
    <source>
        <dbReference type="EMBL" id="KEQ63212.1"/>
    </source>
</evidence>
<dbReference type="InterPro" id="IPR024675">
    <property type="entry name" value="eIF3g_N"/>
</dbReference>
<dbReference type="Pfam" id="PF00076">
    <property type="entry name" value="RRM_1"/>
    <property type="match status" value="1"/>
</dbReference>
<dbReference type="GO" id="GO:0071540">
    <property type="term" value="C:eukaryotic translation initiation factor 3 complex, eIF3e"/>
    <property type="evidence" value="ECO:0007669"/>
    <property type="project" value="EnsemblFungi"/>
</dbReference>
<dbReference type="PANTHER" id="PTHR10352">
    <property type="entry name" value="EUKARYOTIC TRANSLATION INITIATION FACTOR 3 SUBUNIT G"/>
    <property type="match status" value="1"/>
</dbReference>
<dbReference type="SUPFAM" id="SSF54928">
    <property type="entry name" value="RNA-binding domain, RBD"/>
    <property type="match status" value="1"/>
</dbReference>
<dbReference type="CDD" id="cd12408">
    <property type="entry name" value="RRM_eIF3G_like"/>
    <property type="match status" value="1"/>
</dbReference>
<dbReference type="FunFam" id="3.30.70.330:FF:000328">
    <property type="entry name" value="Eukaryotic translation initiation factor 3 subunit G"/>
    <property type="match status" value="1"/>
</dbReference>
<dbReference type="InterPro" id="IPR012677">
    <property type="entry name" value="Nucleotide-bd_a/b_plait_sf"/>
</dbReference>
<evidence type="ECO:0000256" key="7">
    <source>
        <dbReference type="SAM" id="MobiDB-lite"/>
    </source>
</evidence>
<dbReference type="InterPro" id="IPR034240">
    <property type="entry name" value="eIF3G_RRM"/>
</dbReference>
<dbReference type="HOGENOM" id="CLU_034595_0_0_1"/>
<sequence length="298" mass="32227">MSNQPGRTDWAEDDEPDLATALPPPQHTKNKDGTETIVTIFLNEDGKKVKRTQRIRKVTKRTYEKAGVAERRAWPKMGLEAGRPAGPQPDTTTLGENIIFRPQVGFKSGAAEQPTAEEDQKAQQLKQMKIKCRICSGEHFTTKCPFKNTMAPEGEAGAGLADLDGDVGAATLQNLAAGGPAPGASGPGGSSYVPPHLRKGGAATGERMGGKFERDDLATLRVTNVSEFAEEDELRALFERFGRVTRVFLAKDRETGKAKGFAFVSFVDRSDAAVACEKMDGFGYGHLILRVEFAKKAT</sequence>
<keyword evidence="1 5" id="KW-0963">Cytoplasm</keyword>
<reference evidence="9 10" key="1">
    <citation type="journal article" date="2014" name="BMC Genomics">
        <title>Genome sequencing of four Aureobasidium pullulans varieties: biotechnological potential, stress tolerance, and description of new species.</title>
        <authorList>
            <person name="Gostin Ar C."/>
            <person name="Ohm R.A."/>
            <person name="Kogej T."/>
            <person name="Sonjak S."/>
            <person name="Turk M."/>
            <person name="Zajc J."/>
            <person name="Zalar P."/>
            <person name="Grube M."/>
            <person name="Sun H."/>
            <person name="Han J."/>
            <person name="Sharma A."/>
            <person name="Chiniquy J."/>
            <person name="Ngan C.Y."/>
            <person name="Lipzen A."/>
            <person name="Barry K."/>
            <person name="Grigoriev I.V."/>
            <person name="Gunde-Cimerman N."/>
        </authorList>
    </citation>
    <scope>NUCLEOTIDE SEQUENCE [LARGE SCALE GENOMIC DNA]</scope>
    <source>
        <strain evidence="9 10">CBS 110374</strain>
    </source>
</reference>
<dbReference type="Pfam" id="PF12353">
    <property type="entry name" value="eIF3g"/>
    <property type="match status" value="1"/>
</dbReference>
<dbReference type="PROSITE" id="PS50102">
    <property type="entry name" value="RRM"/>
    <property type="match status" value="1"/>
</dbReference>
<keyword evidence="10" id="KW-1185">Reference proteome</keyword>
<comment type="similarity">
    <text evidence="5">Belongs to the eIF-3 subunit G family.</text>
</comment>
<dbReference type="AlphaFoldDB" id="A0A074VZU9"/>
<dbReference type="EMBL" id="KL584832">
    <property type="protein sequence ID" value="KEQ63212.1"/>
    <property type="molecule type" value="Genomic_DNA"/>
</dbReference>
<evidence type="ECO:0000256" key="5">
    <source>
        <dbReference type="HAMAP-Rule" id="MF_03006"/>
    </source>
</evidence>
<evidence type="ECO:0000256" key="3">
    <source>
        <dbReference type="ARBA" id="ARBA00022884"/>
    </source>
</evidence>